<dbReference type="EMBL" id="LCJQ01000014">
    <property type="protein sequence ID" value="KKT81205.1"/>
    <property type="molecule type" value="Genomic_DNA"/>
</dbReference>
<keyword evidence="4" id="KW-0808">Transferase</keyword>
<keyword evidence="1" id="KW-0812">Transmembrane</keyword>
<sequence>MASKRILIFSTSYFPLVGGAEVAVKEITDRLPEIEFDLITARQHKKFANVEKIGNVTIYRLGLGNVILDKLLVPYWGAIKAVKLNRDKHYAAFWCIMVSFASGAAYIANWFQKKVPVVLTLQEGDSEEWLRYRWLGLIDLSWRLALRRTAILTAISNYLLERAKRLGYTGKSCVIPNGVNAERFLNPKSRILNPDNVVLITTSRLVEKNGVSDIIEAMKFLPENFKLQIIGSGPLEKSLNFKVKSLKLENKIEFMGEVPHYDISKYLHEADIFIRPSLSEGQGISFIEAMAAGLPVIATPVGGIPDFIRDGETGLFVEPKNPQLIAFQVQKLVSDRVLRDKITINAKRMVMEKYDWNLLAREMDSKVFNL</sequence>
<name>A0A0G1KCC8_9BACT</name>
<accession>A0A0G1KCC8</accession>
<feature type="domain" description="Glycosyl transferase family 1" evidence="2">
    <location>
        <begin position="188"/>
        <end position="348"/>
    </location>
</feature>
<dbReference type="PANTHER" id="PTHR45947:SF3">
    <property type="entry name" value="SULFOQUINOVOSYL TRANSFERASE SQD2"/>
    <property type="match status" value="1"/>
</dbReference>
<keyword evidence="1" id="KW-1133">Transmembrane helix</keyword>
<protein>
    <submittedName>
        <fullName evidence="4">Glycosyltransferase</fullName>
    </submittedName>
</protein>
<gene>
    <name evidence="4" type="ORF">UW78_C0014G0010</name>
</gene>
<dbReference type="Pfam" id="PF13439">
    <property type="entry name" value="Glyco_transf_4"/>
    <property type="match status" value="1"/>
</dbReference>
<dbReference type="PANTHER" id="PTHR45947">
    <property type="entry name" value="SULFOQUINOVOSYL TRANSFERASE SQD2"/>
    <property type="match status" value="1"/>
</dbReference>
<feature type="transmembrane region" description="Helical" evidence="1">
    <location>
        <begin position="90"/>
        <end position="111"/>
    </location>
</feature>
<organism evidence="4 5">
    <name type="scientific">Candidatus Azambacteria bacterium GW2011_GWA1_44_9</name>
    <dbReference type="NCBI Taxonomy" id="1618610"/>
    <lineage>
        <taxon>Bacteria</taxon>
        <taxon>Candidatus Azamiibacteriota</taxon>
    </lineage>
</organism>
<reference evidence="4 5" key="1">
    <citation type="journal article" date="2015" name="Nature">
        <title>rRNA introns, odd ribosomes, and small enigmatic genomes across a large radiation of phyla.</title>
        <authorList>
            <person name="Brown C.T."/>
            <person name="Hug L.A."/>
            <person name="Thomas B.C."/>
            <person name="Sharon I."/>
            <person name="Castelle C.J."/>
            <person name="Singh A."/>
            <person name="Wilkins M.J."/>
            <person name="Williams K.H."/>
            <person name="Banfield J.F."/>
        </authorList>
    </citation>
    <scope>NUCLEOTIDE SEQUENCE [LARGE SCALE GENOMIC DNA]</scope>
</reference>
<dbReference type="SUPFAM" id="SSF53756">
    <property type="entry name" value="UDP-Glycosyltransferase/glycogen phosphorylase"/>
    <property type="match status" value="1"/>
</dbReference>
<proteinExistence type="predicted"/>
<evidence type="ECO:0000256" key="1">
    <source>
        <dbReference type="SAM" id="Phobius"/>
    </source>
</evidence>
<evidence type="ECO:0000259" key="2">
    <source>
        <dbReference type="Pfam" id="PF00534"/>
    </source>
</evidence>
<dbReference type="InterPro" id="IPR050194">
    <property type="entry name" value="Glycosyltransferase_grp1"/>
</dbReference>
<keyword evidence="1" id="KW-0472">Membrane</keyword>
<dbReference type="Pfam" id="PF00534">
    <property type="entry name" value="Glycos_transf_1"/>
    <property type="match status" value="1"/>
</dbReference>
<evidence type="ECO:0000313" key="5">
    <source>
        <dbReference type="Proteomes" id="UP000034595"/>
    </source>
</evidence>
<dbReference type="Gene3D" id="3.40.50.2000">
    <property type="entry name" value="Glycogen Phosphorylase B"/>
    <property type="match status" value="2"/>
</dbReference>
<evidence type="ECO:0000259" key="3">
    <source>
        <dbReference type="Pfam" id="PF13439"/>
    </source>
</evidence>
<dbReference type="InterPro" id="IPR001296">
    <property type="entry name" value="Glyco_trans_1"/>
</dbReference>
<dbReference type="CDD" id="cd03801">
    <property type="entry name" value="GT4_PimA-like"/>
    <property type="match status" value="1"/>
</dbReference>
<dbReference type="Proteomes" id="UP000034595">
    <property type="component" value="Unassembled WGS sequence"/>
</dbReference>
<dbReference type="GO" id="GO:0016757">
    <property type="term" value="F:glycosyltransferase activity"/>
    <property type="evidence" value="ECO:0007669"/>
    <property type="project" value="InterPro"/>
</dbReference>
<dbReference type="InterPro" id="IPR028098">
    <property type="entry name" value="Glyco_trans_4-like_N"/>
</dbReference>
<dbReference type="AlphaFoldDB" id="A0A0G1KCC8"/>
<evidence type="ECO:0000313" key="4">
    <source>
        <dbReference type="EMBL" id="KKT81205.1"/>
    </source>
</evidence>
<comment type="caution">
    <text evidence="4">The sequence shown here is derived from an EMBL/GenBank/DDBJ whole genome shotgun (WGS) entry which is preliminary data.</text>
</comment>
<feature type="domain" description="Glycosyltransferase subfamily 4-like N-terminal" evidence="3">
    <location>
        <begin position="17"/>
        <end position="183"/>
    </location>
</feature>